<dbReference type="AlphaFoldDB" id="A0A127K3Y3"/>
<keyword evidence="2" id="KW-1185">Reference proteome</keyword>
<organism evidence="1 2">
    <name type="scientific">Thauera humireducens</name>
    <dbReference type="NCBI Taxonomy" id="1134435"/>
    <lineage>
        <taxon>Bacteria</taxon>
        <taxon>Pseudomonadati</taxon>
        <taxon>Pseudomonadota</taxon>
        <taxon>Betaproteobacteria</taxon>
        <taxon>Rhodocyclales</taxon>
        <taxon>Zoogloeaceae</taxon>
        <taxon>Thauera</taxon>
    </lineage>
</organism>
<evidence type="ECO:0000313" key="1">
    <source>
        <dbReference type="EMBL" id="AMO36672.1"/>
    </source>
</evidence>
<gene>
    <name evidence="1" type="ORF">AC731_006780</name>
</gene>
<sequence>MVQDGAWFSASRLLAVAAWTALLLSLGRALKAERDKGGMRLTLHGNGLVSRKDATDAAPYAVAGGGVDLGWAVWLPLADANGAVGPGRGRVRERLMLSRANVAPSHWRLLRIWLRHKAAPVDDA</sequence>
<dbReference type="Proteomes" id="UP000036902">
    <property type="component" value="Chromosome"/>
</dbReference>
<evidence type="ECO:0000313" key="2">
    <source>
        <dbReference type="Proteomes" id="UP000036902"/>
    </source>
</evidence>
<dbReference type="KEGG" id="thu:AC731_006780"/>
<reference evidence="2" key="1">
    <citation type="submission" date="2016-03" db="EMBL/GenBank/DDBJ databases">
        <authorList>
            <person name="Ma C."/>
            <person name="Zhou S."/>
            <person name="Yang G."/>
        </authorList>
    </citation>
    <scope>NUCLEOTIDE SEQUENCE [LARGE SCALE GENOMIC DNA]</scope>
    <source>
        <strain evidence="2">SgZ-1</strain>
    </source>
</reference>
<accession>A0A127K3Y3</accession>
<proteinExistence type="predicted"/>
<protein>
    <submittedName>
        <fullName evidence="1">Uncharacterized protein</fullName>
    </submittedName>
</protein>
<name>A0A127K3Y3_9RHOO</name>
<dbReference type="EMBL" id="CP014646">
    <property type="protein sequence ID" value="AMO36672.1"/>
    <property type="molecule type" value="Genomic_DNA"/>
</dbReference>